<dbReference type="PIRSF" id="PIRSF005962">
    <property type="entry name" value="Pept_M20D_amidohydro"/>
    <property type="match status" value="1"/>
</dbReference>
<keyword evidence="2" id="KW-0378">Hydrolase</keyword>
<feature type="domain" description="Peptidase M20 dimerisation" evidence="1">
    <location>
        <begin position="181"/>
        <end position="280"/>
    </location>
</feature>
<dbReference type="InterPro" id="IPR011650">
    <property type="entry name" value="Peptidase_M20_dimer"/>
</dbReference>
<dbReference type="EC" id="3.5.1.-" evidence="2"/>
<name>A0ABS2NC19_9BACI</name>
<dbReference type="InterPro" id="IPR017439">
    <property type="entry name" value="Amidohydrolase"/>
</dbReference>
<dbReference type="SUPFAM" id="SSF53187">
    <property type="entry name" value="Zn-dependent exopeptidases"/>
    <property type="match status" value="1"/>
</dbReference>
<proteinExistence type="predicted"/>
<dbReference type="Gene3D" id="3.30.70.360">
    <property type="match status" value="1"/>
</dbReference>
<keyword evidence="3" id="KW-1185">Reference proteome</keyword>
<dbReference type="GO" id="GO:0016787">
    <property type="term" value="F:hydrolase activity"/>
    <property type="evidence" value="ECO:0007669"/>
    <property type="project" value="UniProtKB-KW"/>
</dbReference>
<dbReference type="InterPro" id="IPR036264">
    <property type="entry name" value="Bact_exopeptidase_dim_dom"/>
</dbReference>
<protein>
    <submittedName>
        <fullName evidence="2">Amidohydrolase</fullName>
        <ecNumber evidence="2">3.5.1.-</ecNumber>
    </submittedName>
</protein>
<dbReference type="Pfam" id="PF07687">
    <property type="entry name" value="M20_dimer"/>
    <property type="match status" value="1"/>
</dbReference>
<organism evidence="2 3">
    <name type="scientific">Rossellomorea pakistanensis</name>
    <dbReference type="NCBI Taxonomy" id="992288"/>
    <lineage>
        <taxon>Bacteria</taxon>
        <taxon>Bacillati</taxon>
        <taxon>Bacillota</taxon>
        <taxon>Bacilli</taxon>
        <taxon>Bacillales</taxon>
        <taxon>Bacillaceae</taxon>
        <taxon>Rossellomorea</taxon>
    </lineage>
</organism>
<dbReference type="InterPro" id="IPR002933">
    <property type="entry name" value="Peptidase_M20"/>
</dbReference>
<evidence type="ECO:0000313" key="3">
    <source>
        <dbReference type="Proteomes" id="UP001646157"/>
    </source>
</evidence>
<dbReference type="NCBIfam" id="TIGR01891">
    <property type="entry name" value="amidohydrolases"/>
    <property type="match status" value="1"/>
</dbReference>
<dbReference type="EMBL" id="JAFBDZ010000002">
    <property type="protein sequence ID" value="MBM7585404.1"/>
    <property type="molecule type" value="Genomic_DNA"/>
</dbReference>
<accession>A0ABS2NC19</accession>
<reference evidence="2 3" key="1">
    <citation type="submission" date="2021-01" db="EMBL/GenBank/DDBJ databases">
        <title>Genomic Encyclopedia of Type Strains, Phase IV (KMG-IV): sequencing the most valuable type-strain genomes for metagenomic binning, comparative biology and taxonomic classification.</title>
        <authorList>
            <person name="Goeker M."/>
        </authorList>
    </citation>
    <scope>NUCLEOTIDE SEQUENCE [LARGE SCALE GENOMIC DNA]</scope>
    <source>
        <strain evidence="2 3">DSM 24834</strain>
    </source>
</reference>
<evidence type="ECO:0000313" key="2">
    <source>
        <dbReference type="EMBL" id="MBM7585404.1"/>
    </source>
</evidence>
<dbReference type="SUPFAM" id="SSF55031">
    <property type="entry name" value="Bacterial exopeptidase dimerisation domain"/>
    <property type="match status" value="1"/>
</dbReference>
<dbReference type="RefSeq" id="WP_239587504.1">
    <property type="nucleotide sequence ID" value="NZ_JAFBDZ010000002.1"/>
</dbReference>
<dbReference type="Pfam" id="PF01546">
    <property type="entry name" value="Peptidase_M20"/>
    <property type="match status" value="1"/>
</dbReference>
<dbReference type="Proteomes" id="UP001646157">
    <property type="component" value="Unassembled WGS sequence"/>
</dbReference>
<sequence>MTIIHHLIKASREEVIGWRRYFHQYPELSYQEENTAQFVYEMLQTFGDLEITRPTKTSVMARLIGPKPGKVIALRADMDALPIEEENDFDFVSQNPGVMHACGHDGHTAMLLGAAKLLTQLKEHIKGEIRFLFQHAEELFPGGAQEMVKAGVLDGVDHVIGIHLCSPIEIGKMAICHGPATSGSDTFDLRIQGKGGHSSEPHATVDPIAVGSQVINNLQHIVSRNLDPLDKLVVSVTKFHSGTAYNVIPDIATISGSVRSLNPELRQQIPSLIEKIVKGVTEAHDASFEFDYHFGYSSVVNDDYVREVIEETIIDVWGKDTLLKLPALMNGEDFSAFSDIVPSCFIFVGAGNQKKGMIYPHHHPRFSIDEDALERGVELFVQTSFRLLAESENK</sequence>
<dbReference type="PANTHER" id="PTHR11014">
    <property type="entry name" value="PEPTIDASE M20 FAMILY MEMBER"/>
    <property type="match status" value="1"/>
</dbReference>
<comment type="caution">
    <text evidence="2">The sequence shown here is derived from an EMBL/GenBank/DDBJ whole genome shotgun (WGS) entry which is preliminary data.</text>
</comment>
<dbReference type="Gene3D" id="3.40.630.10">
    <property type="entry name" value="Zn peptidases"/>
    <property type="match status" value="1"/>
</dbReference>
<gene>
    <name evidence="2" type="ORF">JOC86_001946</name>
</gene>
<dbReference type="PANTHER" id="PTHR11014:SF63">
    <property type="entry name" value="METALLOPEPTIDASE, PUTATIVE (AFU_ORTHOLOGUE AFUA_6G09600)-RELATED"/>
    <property type="match status" value="1"/>
</dbReference>
<evidence type="ECO:0000259" key="1">
    <source>
        <dbReference type="Pfam" id="PF07687"/>
    </source>
</evidence>